<evidence type="ECO:0000313" key="2">
    <source>
        <dbReference type="EMBL" id="MDQ0257376.1"/>
    </source>
</evidence>
<proteinExistence type="predicted"/>
<dbReference type="Proteomes" id="UP001230005">
    <property type="component" value="Unassembled WGS sequence"/>
</dbReference>
<comment type="caution">
    <text evidence="2">The sequence shown here is derived from an EMBL/GenBank/DDBJ whole genome shotgun (WGS) entry which is preliminary data.</text>
</comment>
<name>A0ABU0A1K7_9BACI</name>
<evidence type="ECO:0000256" key="1">
    <source>
        <dbReference type="SAM" id="Phobius"/>
    </source>
</evidence>
<protein>
    <recommendedName>
        <fullName evidence="4">DUF4367 domain-containing protein</fullName>
    </recommendedName>
</protein>
<reference evidence="2 3" key="1">
    <citation type="submission" date="2023-07" db="EMBL/GenBank/DDBJ databases">
        <title>Genomic Encyclopedia of Type Strains, Phase IV (KMG-IV): sequencing the most valuable type-strain genomes for metagenomic binning, comparative biology and taxonomic classification.</title>
        <authorList>
            <person name="Goeker M."/>
        </authorList>
    </citation>
    <scope>NUCLEOTIDE SEQUENCE [LARGE SCALE GENOMIC DNA]</scope>
    <source>
        <strain evidence="2 3">DSM 9768</strain>
    </source>
</reference>
<evidence type="ECO:0008006" key="4">
    <source>
        <dbReference type="Google" id="ProtNLM"/>
    </source>
</evidence>
<keyword evidence="1" id="KW-0812">Transmembrane</keyword>
<gene>
    <name evidence="2" type="ORF">J2S74_004834</name>
</gene>
<feature type="transmembrane region" description="Helical" evidence="1">
    <location>
        <begin position="44"/>
        <end position="66"/>
    </location>
</feature>
<dbReference type="RefSeq" id="WP_307331000.1">
    <property type="nucleotide sequence ID" value="NZ_JAUSUG010000027.1"/>
</dbReference>
<evidence type="ECO:0000313" key="3">
    <source>
        <dbReference type="Proteomes" id="UP001230005"/>
    </source>
</evidence>
<accession>A0ABU0A1K7</accession>
<keyword evidence="1" id="KW-1133">Transmembrane helix</keyword>
<sequence length="327" mass="37618">MGHLDEQLKQLRHVQRDDEAKMKTYHQAKAQLYSRSKEKSSRKLLGVPMALMAALFIGFLLTYQWFGNHFLGPAVDEGDELITDDIEVVYVMEGTEIDWNLEGSNSEAIVLNQPQFLSELKDILNAPEKTLKDNTIPGYPGIELRVEQVDGVISLFRLGYEGGFSYVWPADSEVIYQYNEALWNSFVPLFEADRDETEEEVLSFDTIGEALSFFGHENVEVPVNYIDSISNIEIMTYNSKPIEMLIHNIDDNDVHTFTFRIQVNEHMDVVQAVDPGEWVIEEHFGMEFLYSDAFSAANLFKWEEEYLTYIIEMYEITSIALIKSDDS</sequence>
<keyword evidence="3" id="KW-1185">Reference proteome</keyword>
<dbReference type="EMBL" id="JAUSUG010000027">
    <property type="protein sequence ID" value="MDQ0257376.1"/>
    <property type="molecule type" value="Genomic_DNA"/>
</dbReference>
<keyword evidence="1" id="KW-0472">Membrane</keyword>
<organism evidence="2 3">
    <name type="scientific">Evansella vedderi</name>
    <dbReference type="NCBI Taxonomy" id="38282"/>
    <lineage>
        <taxon>Bacteria</taxon>
        <taxon>Bacillati</taxon>
        <taxon>Bacillota</taxon>
        <taxon>Bacilli</taxon>
        <taxon>Bacillales</taxon>
        <taxon>Bacillaceae</taxon>
        <taxon>Evansella</taxon>
    </lineage>
</organism>